<dbReference type="PANTHER" id="PTHR43537">
    <property type="entry name" value="TRANSCRIPTIONAL REGULATOR, GNTR FAMILY"/>
    <property type="match status" value="1"/>
</dbReference>
<dbReference type="InterPro" id="IPR036390">
    <property type="entry name" value="WH_DNA-bd_sf"/>
</dbReference>
<dbReference type="PROSITE" id="PS50949">
    <property type="entry name" value="HTH_GNTR"/>
    <property type="match status" value="1"/>
</dbReference>
<dbReference type="Pfam" id="PF00392">
    <property type="entry name" value="GntR"/>
    <property type="match status" value="1"/>
</dbReference>
<evidence type="ECO:0000256" key="2">
    <source>
        <dbReference type="ARBA" id="ARBA00023125"/>
    </source>
</evidence>
<reference evidence="5 6" key="1">
    <citation type="submission" date="2020-06" db="EMBL/GenBank/DDBJ databases">
        <title>Genome sequence of 2 isolates from Red Sea Mangroves.</title>
        <authorList>
            <person name="Sefrji F."/>
            <person name="Michoud G."/>
            <person name="Merlino G."/>
            <person name="Daffonchio D."/>
        </authorList>
    </citation>
    <scope>NUCLEOTIDE SEQUENCE [LARGE SCALE GENOMIC DNA]</scope>
    <source>
        <strain evidence="5 6">R1DC25</strain>
    </source>
</reference>
<accession>A0A7S8C892</accession>
<dbReference type="GO" id="GO:0003677">
    <property type="term" value="F:DNA binding"/>
    <property type="evidence" value="ECO:0007669"/>
    <property type="project" value="UniProtKB-KW"/>
</dbReference>
<keyword evidence="3" id="KW-0804">Transcription</keyword>
<evidence type="ECO:0000259" key="4">
    <source>
        <dbReference type="PROSITE" id="PS50949"/>
    </source>
</evidence>
<dbReference type="AlphaFoldDB" id="A0A7S8C892"/>
<dbReference type="SMART" id="SM00895">
    <property type="entry name" value="FCD"/>
    <property type="match status" value="1"/>
</dbReference>
<keyword evidence="6" id="KW-1185">Reference proteome</keyword>
<dbReference type="SUPFAM" id="SSF48008">
    <property type="entry name" value="GntR ligand-binding domain-like"/>
    <property type="match status" value="1"/>
</dbReference>
<sequence length="238" mass="26524">MAAPDGADRESAAERAYVALREMAMVYRFAPGERLNEGTLAHALNVSRTPLREALNRLVSEGLVVADPGRGFRARPLDVKEVFDLYETRLALECFIAQLACERATSQGLDEIDAYLDESVKAHDSASVDRLVRLDEGFHERVAQLTGNGELARMLSGIDARIHFFRWVDMRGRRATTQAEHRAVLAAIRARNAPKARAVMRDHITRRLDQIVDGIRQGYASLYMGEGPASTDDDRETT</sequence>
<evidence type="ECO:0000256" key="3">
    <source>
        <dbReference type="ARBA" id="ARBA00023163"/>
    </source>
</evidence>
<keyword evidence="2" id="KW-0238">DNA-binding</keyword>
<dbReference type="KEGG" id="kmn:HW532_06540"/>
<dbReference type="EMBL" id="CP058214">
    <property type="protein sequence ID" value="QPC45212.1"/>
    <property type="molecule type" value="Genomic_DNA"/>
</dbReference>
<organism evidence="5 6">
    <name type="scientific">Kaustia mangrovi</name>
    <dbReference type="NCBI Taxonomy" id="2593653"/>
    <lineage>
        <taxon>Bacteria</taxon>
        <taxon>Pseudomonadati</taxon>
        <taxon>Pseudomonadota</taxon>
        <taxon>Alphaproteobacteria</taxon>
        <taxon>Hyphomicrobiales</taxon>
        <taxon>Parvibaculaceae</taxon>
        <taxon>Kaustia</taxon>
    </lineage>
</organism>
<dbReference type="InterPro" id="IPR008920">
    <property type="entry name" value="TF_FadR/GntR_C"/>
</dbReference>
<dbReference type="InterPro" id="IPR036388">
    <property type="entry name" value="WH-like_DNA-bd_sf"/>
</dbReference>
<protein>
    <submittedName>
        <fullName evidence="5">GntR family transcriptional regulator</fullName>
    </submittedName>
</protein>
<gene>
    <name evidence="5" type="ORF">HW532_06540</name>
</gene>
<dbReference type="Proteomes" id="UP000593594">
    <property type="component" value="Chromosome"/>
</dbReference>
<evidence type="ECO:0000256" key="1">
    <source>
        <dbReference type="ARBA" id="ARBA00023015"/>
    </source>
</evidence>
<evidence type="ECO:0000313" key="5">
    <source>
        <dbReference type="EMBL" id="QPC45212.1"/>
    </source>
</evidence>
<dbReference type="GO" id="GO:0003700">
    <property type="term" value="F:DNA-binding transcription factor activity"/>
    <property type="evidence" value="ECO:0007669"/>
    <property type="project" value="InterPro"/>
</dbReference>
<keyword evidence="1" id="KW-0805">Transcription regulation</keyword>
<feature type="domain" description="HTH gntR-type" evidence="4">
    <location>
        <begin position="10"/>
        <end position="77"/>
    </location>
</feature>
<dbReference type="InterPro" id="IPR011711">
    <property type="entry name" value="GntR_C"/>
</dbReference>
<dbReference type="PANTHER" id="PTHR43537:SF45">
    <property type="entry name" value="GNTR FAMILY REGULATORY PROTEIN"/>
    <property type="match status" value="1"/>
</dbReference>
<proteinExistence type="predicted"/>
<dbReference type="Gene3D" id="1.10.10.10">
    <property type="entry name" value="Winged helix-like DNA-binding domain superfamily/Winged helix DNA-binding domain"/>
    <property type="match status" value="1"/>
</dbReference>
<dbReference type="CDD" id="cd07377">
    <property type="entry name" value="WHTH_GntR"/>
    <property type="match status" value="1"/>
</dbReference>
<name>A0A7S8C892_9HYPH</name>
<dbReference type="SUPFAM" id="SSF46785">
    <property type="entry name" value="Winged helix' DNA-binding domain"/>
    <property type="match status" value="1"/>
</dbReference>
<dbReference type="PRINTS" id="PR00035">
    <property type="entry name" value="HTHGNTR"/>
</dbReference>
<evidence type="ECO:0000313" key="6">
    <source>
        <dbReference type="Proteomes" id="UP000593594"/>
    </source>
</evidence>
<dbReference type="Pfam" id="PF07729">
    <property type="entry name" value="FCD"/>
    <property type="match status" value="1"/>
</dbReference>
<dbReference type="InterPro" id="IPR000524">
    <property type="entry name" value="Tscrpt_reg_HTH_GntR"/>
</dbReference>
<dbReference type="SMART" id="SM00345">
    <property type="entry name" value="HTH_GNTR"/>
    <property type="match status" value="1"/>
</dbReference>
<dbReference type="Gene3D" id="1.20.120.530">
    <property type="entry name" value="GntR ligand-binding domain-like"/>
    <property type="match status" value="1"/>
</dbReference>